<dbReference type="EMBL" id="BSOS01000088">
    <property type="protein sequence ID" value="GLR68371.1"/>
    <property type="molecule type" value="Genomic_DNA"/>
</dbReference>
<dbReference type="RefSeq" id="WP_284259218.1">
    <property type="nucleotide sequence ID" value="NZ_BSOS01000088.1"/>
</dbReference>
<dbReference type="PANTHER" id="PTHR43669:SF3">
    <property type="entry name" value="ALCOHOL DEHYDROGENASE, PUTATIVE (AFU_ORTHOLOGUE AFUA_3G03445)-RELATED"/>
    <property type="match status" value="1"/>
</dbReference>
<dbReference type="NCBIfam" id="NF005559">
    <property type="entry name" value="PRK07231.1"/>
    <property type="match status" value="1"/>
</dbReference>
<keyword evidence="2" id="KW-0560">Oxidoreductase</keyword>
<proteinExistence type="inferred from homology"/>
<dbReference type="Proteomes" id="UP001156641">
    <property type="component" value="Unassembled WGS sequence"/>
</dbReference>
<gene>
    <name evidence="3" type="ORF">GCM10010909_30520</name>
</gene>
<dbReference type="PRINTS" id="PR00080">
    <property type="entry name" value="SDRFAMILY"/>
</dbReference>
<dbReference type="CDD" id="cd05233">
    <property type="entry name" value="SDR_c"/>
    <property type="match status" value="1"/>
</dbReference>
<evidence type="ECO:0000313" key="4">
    <source>
        <dbReference type="Proteomes" id="UP001156641"/>
    </source>
</evidence>
<evidence type="ECO:0000256" key="2">
    <source>
        <dbReference type="ARBA" id="ARBA00023002"/>
    </source>
</evidence>
<evidence type="ECO:0000256" key="1">
    <source>
        <dbReference type="ARBA" id="ARBA00006484"/>
    </source>
</evidence>
<dbReference type="PRINTS" id="PR00081">
    <property type="entry name" value="GDHRDH"/>
</dbReference>
<comment type="caution">
    <text evidence="3">The sequence shown here is derived from an EMBL/GenBank/DDBJ whole genome shotgun (WGS) entry which is preliminary data.</text>
</comment>
<comment type="similarity">
    <text evidence="1">Belongs to the short-chain dehydrogenases/reductases (SDR) family.</text>
</comment>
<dbReference type="Gene3D" id="3.40.50.720">
    <property type="entry name" value="NAD(P)-binding Rossmann-like Domain"/>
    <property type="match status" value="1"/>
</dbReference>
<dbReference type="InterPro" id="IPR020904">
    <property type="entry name" value="Sc_DH/Rdtase_CS"/>
</dbReference>
<keyword evidence="4" id="KW-1185">Reference proteome</keyword>
<accession>A0ABQ6AC33</accession>
<name>A0ABQ6AC33_9PROT</name>
<protein>
    <submittedName>
        <fullName evidence="3">Oxidoreductase</fullName>
    </submittedName>
</protein>
<evidence type="ECO:0000313" key="3">
    <source>
        <dbReference type="EMBL" id="GLR68371.1"/>
    </source>
</evidence>
<dbReference type="InterPro" id="IPR002347">
    <property type="entry name" value="SDR_fam"/>
</dbReference>
<dbReference type="PANTHER" id="PTHR43669">
    <property type="entry name" value="5-KETO-D-GLUCONATE 5-REDUCTASE"/>
    <property type="match status" value="1"/>
</dbReference>
<dbReference type="PROSITE" id="PS00061">
    <property type="entry name" value="ADH_SHORT"/>
    <property type="match status" value="1"/>
</dbReference>
<dbReference type="Pfam" id="PF13561">
    <property type="entry name" value="adh_short_C2"/>
    <property type="match status" value="1"/>
</dbReference>
<dbReference type="SUPFAM" id="SSF51735">
    <property type="entry name" value="NAD(P)-binding Rossmann-fold domains"/>
    <property type="match status" value="1"/>
</dbReference>
<reference evidence="4" key="1">
    <citation type="journal article" date="2019" name="Int. J. Syst. Evol. Microbiol.">
        <title>The Global Catalogue of Microorganisms (GCM) 10K type strain sequencing project: providing services to taxonomists for standard genome sequencing and annotation.</title>
        <authorList>
            <consortium name="The Broad Institute Genomics Platform"/>
            <consortium name="The Broad Institute Genome Sequencing Center for Infectious Disease"/>
            <person name="Wu L."/>
            <person name="Ma J."/>
        </authorList>
    </citation>
    <scope>NUCLEOTIDE SEQUENCE [LARGE SCALE GENOMIC DNA]</scope>
    <source>
        <strain evidence="4">NBRC 112502</strain>
    </source>
</reference>
<dbReference type="InterPro" id="IPR036291">
    <property type="entry name" value="NAD(P)-bd_dom_sf"/>
</dbReference>
<sequence>MRLIITGAASGIGRATAILATRFKLFESTAQLLLVDRDPEGLKAIVETLQASGTHAVAYMADLSSPDAADQIVEAARQNFGGIDALISNAGAIHSFKLQDISLEEYDRIFAINSRATFMLAKAAYPLLKQSRGAIVVTASMASQHPAPALGAYSASKAAAAMLVQQMALEWGPDGIRANCISPGPTMTAMTAKSYSDPAKRDARAGDIPLRRIGLPEDLANAALFLASPAAGFITGVNLVVDGGLSLTTMVSSASAATNMDNR</sequence>
<organism evidence="3 4">
    <name type="scientific">Acidocella aquatica</name>
    <dbReference type="NCBI Taxonomy" id="1922313"/>
    <lineage>
        <taxon>Bacteria</taxon>
        <taxon>Pseudomonadati</taxon>
        <taxon>Pseudomonadota</taxon>
        <taxon>Alphaproteobacteria</taxon>
        <taxon>Acetobacterales</taxon>
        <taxon>Acidocellaceae</taxon>
        <taxon>Acidocella</taxon>
    </lineage>
</organism>